<evidence type="ECO:0000313" key="1">
    <source>
        <dbReference type="EMBL" id="MPN49039.1"/>
    </source>
</evidence>
<protein>
    <submittedName>
        <fullName evidence="1">Uncharacterized protein</fullName>
    </submittedName>
</protein>
<sequence>MIIAGAKASEDLLGQGGLIQYITVYAFRIGKRGKFALAGSPEGIGLGGGLYGQRIDSPADGCKTRNQGVFICCKGNGKLAPVFFQIAQHFSVFRTGAAPAHKHGLGQNGIQVTFCL</sequence>
<proteinExistence type="predicted"/>
<reference evidence="1" key="1">
    <citation type="submission" date="2019-08" db="EMBL/GenBank/DDBJ databases">
        <authorList>
            <person name="Kucharzyk K."/>
            <person name="Murdoch R.W."/>
            <person name="Higgins S."/>
            <person name="Loffler F."/>
        </authorList>
    </citation>
    <scope>NUCLEOTIDE SEQUENCE</scope>
</reference>
<organism evidence="1">
    <name type="scientific">bioreactor metagenome</name>
    <dbReference type="NCBI Taxonomy" id="1076179"/>
    <lineage>
        <taxon>unclassified sequences</taxon>
        <taxon>metagenomes</taxon>
        <taxon>ecological metagenomes</taxon>
    </lineage>
</organism>
<gene>
    <name evidence="1" type="ORF">SDC9_196652</name>
</gene>
<dbReference type="AlphaFoldDB" id="A0A645IEZ0"/>
<name>A0A645IEZ0_9ZZZZ</name>
<comment type="caution">
    <text evidence="1">The sequence shown here is derived from an EMBL/GenBank/DDBJ whole genome shotgun (WGS) entry which is preliminary data.</text>
</comment>
<dbReference type="EMBL" id="VSSQ01111918">
    <property type="protein sequence ID" value="MPN49039.1"/>
    <property type="molecule type" value="Genomic_DNA"/>
</dbReference>
<accession>A0A645IEZ0</accession>